<dbReference type="Gene3D" id="1.10.530.10">
    <property type="match status" value="1"/>
</dbReference>
<feature type="compositionally biased region" description="Acidic residues" evidence="2">
    <location>
        <begin position="740"/>
        <end position="749"/>
    </location>
</feature>
<dbReference type="PANTHER" id="PTHR47849">
    <property type="entry name" value="CHITIN-BINDING LECTIN 1"/>
    <property type="match status" value="1"/>
</dbReference>
<keyword evidence="4" id="KW-1185">Reference proteome</keyword>
<sequence>MESPPAKAAQAQTSNASVEPSSTQTAMPAPPDKPSGRAISKKNVGAGTQPDHVMQVTRGDSTTETCVGNQNSLTPVSDEDCKNCMNGQSYWPCSDQDLCWCWDTTKPKKPPAPISGYPVNNNVDPCALFTKDMFDVHDTDGDCCFLGNTAHESDDFEAGREYLACGDRKKSMTKCIASLPGFEPPEGCICDIITQVEETGPLAGASFALTGEADTFCNDPEQVVLNPMYAWGTAIFFWMESQKEGTTCHKEALNRDFGGTLNLSAWLEKLSSFGGCKGLTDSFEECLGDGWCPYCDQYGGSPTEESGFSPVEIVPSTKAPTISPILDSGTPTLKPSSRPTNEPSASPVTTSPTEVPTESAWGYCGDGEGYCNDSAIWSPTCPTVTAPPSPPSQMMDVSVAPTNSPIGSSTLNDVFGISDETDTEEESPLLPQTPQPTNTPTGSKTSTPLGPKPTGGKKPVGGKQPVGGKPKPAVKTSIKKPTPLPTSLPTVESPPTQRPSKEPIFDKELSYPENTFFCGNTWQDVNDSCSIRCPSSKSEDCPEDMSCFAFTECNDKLTKDDATDSINSQSDDSGGATALDITFAPAQETSLPEGCTGNPCPFENECRSQYGFCGSSFIYCNSLSSWKLEECGLLGIDASGETHLCDVELFECSNGKAVHRNPEEGCEYFQCPTLEESAVFPSIFNVPGPSPLPPLPKPTLTTITKPTSQSSSAVLPIVTISTSASESDSSNSLAVLLGDNNEDEVVDDTEQQKEDEKEGALDETKQTVSPNYDFGSFKADEWLFVNANSAHNRHDCARPLLVSLFTVQLLLLYN</sequence>
<feature type="region of interest" description="Disordered" evidence="2">
    <location>
        <begin position="319"/>
        <end position="356"/>
    </location>
</feature>
<reference evidence="3" key="1">
    <citation type="submission" date="2023-06" db="EMBL/GenBank/DDBJ databases">
        <title>Survivors Of The Sea: Transcriptome response of Skeletonema marinoi to long-term dormancy.</title>
        <authorList>
            <person name="Pinder M.I.M."/>
            <person name="Kourtchenko O."/>
            <person name="Robertson E.K."/>
            <person name="Larsson T."/>
            <person name="Maumus F."/>
            <person name="Osuna-Cruz C.M."/>
            <person name="Vancaester E."/>
            <person name="Stenow R."/>
            <person name="Vandepoele K."/>
            <person name="Ploug H."/>
            <person name="Bruchert V."/>
            <person name="Godhe A."/>
            <person name="Topel M."/>
        </authorList>
    </citation>
    <scope>NUCLEOTIDE SEQUENCE</scope>
    <source>
        <strain evidence="3">R05AC</strain>
    </source>
</reference>
<feature type="region of interest" description="Disordered" evidence="2">
    <location>
        <begin position="1"/>
        <end position="51"/>
    </location>
</feature>
<feature type="region of interest" description="Disordered" evidence="2">
    <location>
        <begin position="383"/>
        <end position="500"/>
    </location>
</feature>
<feature type="compositionally biased region" description="Basic and acidic residues" evidence="2">
    <location>
        <begin position="750"/>
        <end position="765"/>
    </location>
</feature>
<dbReference type="Proteomes" id="UP001224775">
    <property type="component" value="Unassembled WGS sequence"/>
</dbReference>
<evidence type="ECO:0000313" key="3">
    <source>
        <dbReference type="EMBL" id="KAK1737164.1"/>
    </source>
</evidence>
<dbReference type="EMBL" id="JATAAI010000026">
    <property type="protein sequence ID" value="KAK1737164.1"/>
    <property type="molecule type" value="Genomic_DNA"/>
</dbReference>
<proteinExistence type="predicted"/>
<dbReference type="AlphaFoldDB" id="A0AAD8Y0W8"/>
<protein>
    <submittedName>
        <fullName evidence="3">Uncharacterized protein</fullName>
    </submittedName>
</protein>
<organism evidence="3 4">
    <name type="scientific">Skeletonema marinoi</name>
    <dbReference type="NCBI Taxonomy" id="267567"/>
    <lineage>
        <taxon>Eukaryota</taxon>
        <taxon>Sar</taxon>
        <taxon>Stramenopiles</taxon>
        <taxon>Ochrophyta</taxon>
        <taxon>Bacillariophyta</taxon>
        <taxon>Coscinodiscophyceae</taxon>
        <taxon>Thalassiosirophycidae</taxon>
        <taxon>Thalassiosirales</taxon>
        <taxon>Skeletonemataceae</taxon>
        <taxon>Skeletonema</taxon>
        <taxon>Skeletonema marinoi-dohrnii complex</taxon>
    </lineage>
</organism>
<gene>
    <name evidence="3" type="ORF">QTG54_012031</name>
</gene>
<feature type="compositionally biased region" description="Polar residues" evidence="2">
    <location>
        <begin position="329"/>
        <end position="341"/>
    </location>
</feature>
<keyword evidence="1" id="KW-1015">Disulfide bond</keyword>
<feature type="region of interest" description="Disordered" evidence="2">
    <location>
        <begin position="739"/>
        <end position="767"/>
    </location>
</feature>
<accession>A0AAD8Y0W8</accession>
<comment type="caution">
    <text evidence="3">The sequence shown here is derived from an EMBL/GenBank/DDBJ whole genome shotgun (WGS) entry which is preliminary data.</text>
</comment>
<feature type="compositionally biased region" description="Polar residues" evidence="2">
    <location>
        <begin position="400"/>
        <end position="412"/>
    </location>
</feature>
<feature type="compositionally biased region" description="Low complexity" evidence="2">
    <location>
        <begin position="485"/>
        <end position="495"/>
    </location>
</feature>
<evidence type="ECO:0000313" key="4">
    <source>
        <dbReference type="Proteomes" id="UP001224775"/>
    </source>
</evidence>
<name>A0AAD8Y0W8_9STRA</name>
<feature type="compositionally biased region" description="Low complexity" evidence="2">
    <location>
        <begin position="342"/>
        <end position="356"/>
    </location>
</feature>
<evidence type="ECO:0000256" key="2">
    <source>
        <dbReference type="SAM" id="MobiDB-lite"/>
    </source>
</evidence>
<feature type="compositionally biased region" description="Polar residues" evidence="2">
    <location>
        <begin position="10"/>
        <end position="26"/>
    </location>
</feature>
<dbReference type="PANTHER" id="PTHR47849:SF8">
    <property type="entry name" value="LECTIN"/>
    <property type="match status" value="1"/>
</dbReference>
<evidence type="ECO:0000256" key="1">
    <source>
        <dbReference type="ARBA" id="ARBA00023157"/>
    </source>
</evidence>
<feature type="compositionally biased region" description="Low complexity" evidence="2">
    <location>
        <begin position="428"/>
        <end position="476"/>
    </location>
</feature>